<feature type="transmembrane region" description="Helical" evidence="2">
    <location>
        <begin position="426"/>
        <end position="446"/>
    </location>
</feature>
<dbReference type="OrthoDB" id="240944at2157"/>
<feature type="region of interest" description="Disordered" evidence="1">
    <location>
        <begin position="376"/>
        <end position="409"/>
    </location>
</feature>
<keyword evidence="4" id="KW-1185">Reference proteome</keyword>
<evidence type="ECO:0008006" key="5">
    <source>
        <dbReference type="Google" id="ProtNLM"/>
    </source>
</evidence>
<dbReference type="Gene3D" id="2.60.40.10">
    <property type="entry name" value="Immunoglobulins"/>
    <property type="match status" value="1"/>
</dbReference>
<dbReference type="InterPro" id="IPR013783">
    <property type="entry name" value="Ig-like_fold"/>
</dbReference>
<keyword evidence="2" id="KW-0472">Membrane</keyword>
<reference evidence="3 4" key="1">
    <citation type="submission" date="2021-06" db="EMBL/GenBank/DDBJ databases">
        <title>New haloarchaea isolates fom saline soil.</title>
        <authorList>
            <person name="Duran-Viseras A."/>
            <person name="Sanchez-Porro C.S."/>
            <person name="Ventosa A."/>
        </authorList>
    </citation>
    <scope>NUCLEOTIDE SEQUENCE [LARGE SCALE GENOMIC DNA]</scope>
    <source>
        <strain evidence="3 4">JCM 183640</strain>
    </source>
</reference>
<feature type="compositionally biased region" description="Polar residues" evidence="1">
    <location>
        <begin position="376"/>
        <end position="386"/>
    </location>
</feature>
<evidence type="ECO:0000256" key="1">
    <source>
        <dbReference type="SAM" id="MobiDB-lite"/>
    </source>
</evidence>
<name>A0A8J8C1Q3_9EURY</name>
<proteinExistence type="predicted"/>
<accession>A0A8J8C1Q3</accession>
<protein>
    <recommendedName>
        <fullName evidence="5">PGF-pre-PGF domain-containing protein</fullName>
    </recommendedName>
</protein>
<keyword evidence="2" id="KW-0812">Transmembrane</keyword>
<comment type="caution">
    <text evidence="3">The sequence shown here is derived from an EMBL/GenBank/DDBJ whole genome shotgun (WGS) entry which is preliminary data.</text>
</comment>
<keyword evidence="2" id="KW-1133">Transmembrane helix</keyword>
<gene>
    <name evidence="3" type="ORF">KTS45_00540</name>
</gene>
<dbReference type="EMBL" id="JAHQXF010000001">
    <property type="protein sequence ID" value="MBV0922676.1"/>
    <property type="molecule type" value="Genomic_DNA"/>
</dbReference>
<sequence>MQRLIGSSGTLGTRAVTLGIAFLLLVSAVVGSAAAEPRLFVSGGSVESDTALVGADVDVNVTVKNIGSDGGGKNVAVKRNGTKVAERWVVVGADETETFTETMQFEEPGRYVIEAEDERIGTVTVERATARVVAENATRRTVELRAAAVPTTEPYAFAFPKSDRSVAVDSWTVEATREEFTQRVTTYGDPDETAARLPGNASDSVVGVVTVGSTDGIGSTTVRLAVNRSRLRAAGLDASGVSVYRQNGSTWERVSTAVAEKRVDSVVYEANVTDAATLAVGRMEPSFSLVDTAFESVDSDAGQRIVLEGVVRNDGSVGGEYDAAMFVNGERVNETAVSVPANSERSVRLSRDVTEPATYEIRLNDADAGSLVISESQVESGASETPASGDGGQGRDGGPSIAGPDVSADEVLPDGVPATVLGIDTLYLGGGVLVALLGFLAVALLLRGSGGGDTGGFDEL</sequence>
<dbReference type="Proteomes" id="UP000766550">
    <property type="component" value="Unassembled WGS sequence"/>
</dbReference>
<dbReference type="RefSeq" id="WP_162315859.1">
    <property type="nucleotide sequence ID" value="NZ_JAHQXF010000001.1"/>
</dbReference>
<evidence type="ECO:0000256" key="2">
    <source>
        <dbReference type="SAM" id="Phobius"/>
    </source>
</evidence>
<evidence type="ECO:0000313" key="3">
    <source>
        <dbReference type="EMBL" id="MBV0922676.1"/>
    </source>
</evidence>
<organism evidence="3 4">
    <name type="scientific">Haloarcula limicola</name>
    <dbReference type="NCBI Taxonomy" id="1429915"/>
    <lineage>
        <taxon>Archaea</taxon>
        <taxon>Methanobacteriati</taxon>
        <taxon>Methanobacteriota</taxon>
        <taxon>Stenosarchaea group</taxon>
        <taxon>Halobacteria</taxon>
        <taxon>Halobacteriales</taxon>
        <taxon>Haloarculaceae</taxon>
        <taxon>Haloarcula</taxon>
    </lineage>
</organism>
<evidence type="ECO:0000313" key="4">
    <source>
        <dbReference type="Proteomes" id="UP000766550"/>
    </source>
</evidence>
<dbReference type="AlphaFoldDB" id="A0A8J8C1Q3"/>